<sequence>MCLRIPLSILESYQPAYCVPYEICASEATVPVILDVFKVPICQSRACCEGSYLYPRYSWRPLPNLESRERTHGVHYRLNRPEGFGSSTSDLVRALVLTVRPYVLLFGTTAAFLGFLLVLAFVILHRKLRRNAPKNRAACVPVGAPPSTAPLSGHHFDRAMLTVGGRGCRKYGYHSPHPHRMLRSRAVAMVAPSTVSPHVAQLYRYSSRLCVLLSCHQFS</sequence>
<gene>
    <name evidence="2" type="ORF">P280DRAFT_481614</name>
</gene>
<keyword evidence="1" id="KW-0812">Transmembrane</keyword>
<feature type="transmembrane region" description="Helical" evidence="1">
    <location>
        <begin position="102"/>
        <end position="124"/>
    </location>
</feature>
<proteinExistence type="predicted"/>
<keyword evidence="1" id="KW-1133">Transmembrane helix</keyword>
<name>A0A6A6RUX7_9PLEO</name>
<keyword evidence="1" id="KW-0472">Membrane</keyword>
<accession>A0A6A6RUX7</accession>
<reference evidence="2" key="1">
    <citation type="journal article" date="2020" name="Stud. Mycol.">
        <title>101 Dothideomycetes genomes: a test case for predicting lifestyles and emergence of pathogens.</title>
        <authorList>
            <person name="Haridas S."/>
            <person name="Albert R."/>
            <person name="Binder M."/>
            <person name="Bloem J."/>
            <person name="Labutti K."/>
            <person name="Salamov A."/>
            <person name="Andreopoulos B."/>
            <person name="Baker S."/>
            <person name="Barry K."/>
            <person name="Bills G."/>
            <person name="Bluhm B."/>
            <person name="Cannon C."/>
            <person name="Castanera R."/>
            <person name="Culley D."/>
            <person name="Daum C."/>
            <person name="Ezra D."/>
            <person name="Gonzalez J."/>
            <person name="Henrissat B."/>
            <person name="Kuo A."/>
            <person name="Liang C."/>
            <person name="Lipzen A."/>
            <person name="Lutzoni F."/>
            <person name="Magnuson J."/>
            <person name="Mondo S."/>
            <person name="Nolan M."/>
            <person name="Ohm R."/>
            <person name="Pangilinan J."/>
            <person name="Park H.-J."/>
            <person name="Ramirez L."/>
            <person name="Alfaro M."/>
            <person name="Sun H."/>
            <person name="Tritt A."/>
            <person name="Yoshinaga Y."/>
            <person name="Zwiers L.-H."/>
            <person name="Turgeon B."/>
            <person name="Goodwin S."/>
            <person name="Spatafora J."/>
            <person name="Crous P."/>
            <person name="Grigoriev I."/>
        </authorList>
    </citation>
    <scope>NUCLEOTIDE SEQUENCE</scope>
    <source>
        <strain evidence="2">CBS 473.64</strain>
    </source>
</reference>
<dbReference type="Proteomes" id="UP000799753">
    <property type="component" value="Unassembled WGS sequence"/>
</dbReference>
<dbReference type="AlphaFoldDB" id="A0A6A6RUX7"/>
<dbReference type="EMBL" id="MU006788">
    <property type="protein sequence ID" value="KAF2638812.1"/>
    <property type="molecule type" value="Genomic_DNA"/>
</dbReference>
<evidence type="ECO:0000313" key="2">
    <source>
        <dbReference type="EMBL" id="KAF2638812.1"/>
    </source>
</evidence>
<evidence type="ECO:0000256" key="1">
    <source>
        <dbReference type="SAM" id="Phobius"/>
    </source>
</evidence>
<organism evidence="2 3">
    <name type="scientific">Massarina eburnea CBS 473.64</name>
    <dbReference type="NCBI Taxonomy" id="1395130"/>
    <lineage>
        <taxon>Eukaryota</taxon>
        <taxon>Fungi</taxon>
        <taxon>Dikarya</taxon>
        <taxon>Ascomycota</taxon>
        <taxon>Pezizomycotina</taxon>
        <taxon>Dothideomycetes</taxon>
        <taxon>Pleosporomycetidae</taxon>
        <taxon>Pleosporales</taxon>
        <taxon>Massarineae</taxon>
        <taxon>Massarinaceae</taxon>
        <taxon>Massarina</taxon>
    </lineage>
</organism>
<keyword evidence="3" id="KW-1185">Reference proteome</keyword>
<evidence type="ECO:0000313" key="3">
    <source>
        <dbReference type="Proteomes" id="UP000799753"/>
    </source>
</evidence>
<protein>
    <submittedName>
        <fullName evidence="2">Uncharacterized protein</fullName>
    </submittedName>
</protein>